<evidence type="ECO:0000256" key="2">
    <source>
        <dbReference type="ARBA" id="ARBA00022676"/>
    </source>
</evidence>
<organism evidence="4 5">
    <name type="scientific">Quercus suber</name>
    <name type="common">Cork oak</name>
    <dbReference type="NCBI Taxonomy" id="58331"/>
    <lineage>
        <taxon>Eukaryota</taxon>
        <taxon>Viridiplantae</taxon>
        <taxon>Streptophyta</taxon>
        <taxon>Embryophyta</taxon>
        <taxon>Tracheophyta</taxon>
        <taxon>Spermatophyta</taxon>
        <taxon>Magnoliopsida</taxon>
        <taxon>eudicotyledons</taxon>
        <taxon>Gunneridae</taxon>
        <taxon>Pentapetalae</taxon>
        <taxon>rosids</taxon>
        <taxon>fabids</taxon>
        <taxon>Fagales</taxon>
        <taxon>Fagaceae</taxon>
        <taxon>Quercus</taxon>
    </lineage>
</organism>
<gene>
    <name evidence="4" type="primary">TOGT1_19</name>
    <name evidence="4" type="ORF">CFP56_021406</name>
</gene>
<comment type="similarity">
    <text evidence="1">Belongs to the UDP-glycosyltransferase family.</text>
</comment>
<evidence type="ECO:0000256" key="1">
    <source>
        <dbReference type="ARBA" id="ARBA00009995"/>
    </source>
</evidence>
<evidence type="ECO:0000313" key="5">
    <source>
        <dbReference type="Proteomes" id="UP000237347"/>
    </source>
</evidence>
<dbReference type="PANTHER" id="PTHR48047:SF45">
    <property type="entry name" value="SCOPOLETIN GLUCOSYLTRANSFERASE-LIKE"/>
    <property type="match status" value="1"/>
</dbReference>
<keyword evidence="5" id="KW-1185">Reference proteome</keyword>
<reference evidence="4 5" key="1">
    <citation type="journal article" date="2018" name="Sci. Data">
        <title>The draft genome sequence of cork oak.</title>
        <authorList>
            <person name="Ramos A.M."/>
            <person name="Usie A."/>
            <person name="Barbosa P."/>
            <person name="Barros P.M."/>
            <person name="Capote T."/>
            <person name="Chaves I."/>
            <person name="Simoes F."/>
            <person name="Abreu I."/>
            <person name="Carrasquinho I."/>
            <person name="Faro C."/>
            <person name="Guimaraes J.B."/>
            <person name="Mendonca D."/>
            <person name="Nobrega F."/>
            <person name="Rodrigues L."/>
            <person name="Saibo N.J.M."/>
            <person name="Varela M.C."/>
            <person name="Egas C."/>
            <person name="Matos J."/>
            <person name="Miguel C.M."/>
            <person name="Oliveira M.M."/>
            <person name="Ricardo C.P."/>
            <person name="Goncalves S."/>
        </authorList>
    </citation>
    <scope>NUCLEOTIDE SEQUENCE [LARGE SCALE GENOMIC DNA]</scope>
    <source>
        <strain evidence="5">cv. HL8</strain>
    </source>
</reference>
<comment type="caution">
    <text evidence="4">The sequence shown here is derived from an EMBL/GenBank/DDBJ whole genome shotgun (WGS) entry which is preliminary data.</text>
</comment>
<keyword evidence="2" id="KW-0328">Glycosyltransferase</keyword>
<dbReference type="PANTHER" id="PTHR48047">
    <property type="entry name" value="GLYCOSYLTRANSFERASE"/>
    <property type="match status" value="1"/>
</dbReference>
<proteinExistence type="inferred from homology"/>
<dbReference type="SUPFAM" id="SSF53756">
    <property type="entry name" value="UDP-Glycosyltransferase/glycogen phosphorylase"/>
    <property type="match status" value="1"/>
</dbReference>
<sequence>MDMAKLFAERGVRATIVTTPRNLPLFSKTHSINNVDIQIIKFPAVEAGLLEGCENVDSLNFPDMVPAFTKATQMLRQPFEQLVQDHQPSCLVADMFFPWAIDIAAKFAIPRLIFHGTCFFSLCANHSMGLYEPYKKVSSDFETFFIPNFPGEIKFTRMQLPDFTRQEVETGFSKLFKEVMESKLRSYGVVVNNFYELEPAYAEYYKKVIGRKAWHIGLVSLCNKEVEDKAKRGKEASIDEHECLKWLATRKPNSVVYVCFGSIANFSDSQLMEIAMGLEASGQQFIWREVLEKAMRQIMVGEEVDEMRGRAKTFGKMARRATEEGGSSYSDLNALIEELSLHCP</sequence>
<evidence type="ECO:0000256" key="3">
    <source>
        <dbReference type="ARBA" id="ARBA00022679"/>
    </source>
</evidence>
<dbReference type="AlphaFoldDB" id="A0AAW0KEH5"/>
<evidence type="ECO:0000313" key="4">
    <source>
        <dbReference type="EMBL" id="KAK7837267.1"/>
    </source>
</evidence>
<dbReference type="Gene3D" id="3.40.50.2000">
    <property type="entry name" value="Glycogen Phosphorylase B"/>
    <property type="match status" value="4"/>
</dbReference>
<dbReference type="GO" id="GO:0035251">
    <property type="term" value="F:UDP-glucosyltransferase activity"/>
    <property type="evidence" value="ECO:0007669"/>
    <property type="project" value="TreeGrafter"/>
</dbReference>
<keyword evidence="3" id="KW-0808">Transferase</keyword>
<protein>
    <submittedName>
        <fullName evidence="4">Scopoletin glucosyltransferase</fullName>
    </submittedName>
</protein>
<dbReference type="EMBL" id="PKMF04000332">
    <property type="protein sequence ID" value="KAK7837267.1"/>
    <property type="molecule type" value="Genomic_DNA"/>
</dbReference>
<dbReference type="FunFam" id="3.40.50.2000:FF:000071">
    <property type="entry name" value="Glycosyltransferase"/>
    <property type="match status" value="1"/>
</dbReference>
<accession>A0AAW0KEH5</accession>
<dbReference type="InterPro" id="IPR002213">
    <property type="entry name" value="UDP_glucos_trans"/>
</dbReference>
<name>A0AAW0KEH5_QUESU</name>
<dbReference type="Proteomes" id="UP000237347">
    <property type="component" value="Unassembled WGS sequence"/>
</dbReference>
<dbReference type="CDD" id="cd03784">
    <property type="entry name" value="GT1_Gtf-like"/>
    <property type="match status" value="1"/>
</dbReference>